<name>A0A4V2Z3B6_9BACT</name>
<proteinExistence type="predicted"/>
<dbReference type="AlphaFoldDB" id="A0A4V2Z3B6"/>
<dbReference type="InterPro" id="IPR050553">
    <property type="entry name" value="Thioredoxin_ResA/DsbE_sf"/>
</dbReference>
<organism evidence="2 3">
    <name type="scientific">Dyadobacter psychrotolerans</name>
    <dbReference type="NCBI Taxonomy" id="2541721"/>
    <lineage>
        <taxon>Bacteria</taxon>
        <taxon>Pseudomonadati</taxon>
        <taxon>Bacteroidota</taxon>
        <taxon>Cytophagia</taxon>
        <taxon>Cytophagales</taxon>
        <taxon>Spirosomataceae</taxon>
        <taxon>Dyadobacter</taxon>
    </lineage>
</organism>
<protein>
    <submittedName>
        <fullName evidence="2">TlpA family protein disulfide reductase</fullName>
    </submittedName>
</protein>
<dbReference type="PANTHER" id="PTHR42852:SF17">
    <property type="entry name" value="THIOREDOXIN-LIKE PROTEIN HI_1115"/>
    <property type="match status" value="1"/>
</dbReference>
<keyword evidence="3" id="KW-1185">Reference proteome</keyword>
<evidence type="ECO:0000313" key="2">
    <source>
        <dbReference type="EMBL" id="TDE12098.1"/>
    </source>
</evidence>
<dbReference type="InterPro" id="IPR013766">
    <property type="entry name" value="Thioredoxin_domain"/>
</dbReference>
<dbReference type="InterPro" id="IPR000866">
    <property type="entry name" value="AhpC/TSA"/>
</dbReference>
<evidence type="ECO:0000313" key="3">
    <source>
        <dbReference type="Proteomes" id="UP000294850"/>
    </source>
</evidence>
<evidence type="ECO:0000259" key="1">
    <source>
        <dbReference type="PROSITE" id="PS51352"/>
    </source>
</evidence>
<accession>A0A4V2Z3B6</accession>
<gene>
    <name evidence="2" type="ORF">E0F88_23930</name>
</gene>
<comment type="caution">
    <text evidence="2">The sequence shown here is derived from an EMBL/GenBank/DDBJ whole genome shotgun (WGS) entry which is preliminary data.</text>
</comment>
<dbReference type="CDD" id="cd02966">
    <property type="entry name" value="TlpA_like_family"/>
    <property type="match status" value="1"/>
</dbReference>
<dbReference type="PANTHER" id="PTHR42852">
    <property type="entry name" value="THIOL:DISULFIDE INTERCHANGE PROTEIN DSBE"/>
    <property type="match status" value="1"/>
</dbReference>
<dbReference type="GO" id="GO:0016491">
    <property type="term" value="F:oxidoreductase activity"/>
    <property type="evidence" value="ECO:0007669"/>
    <property type="project" value="InterPro"/>
</dbReference>
<sequence>MKISVMKRLPAITLIMSMTCYILSCGKSGDKNLYGKPVEKPEVILGSFNSYWNYTSRHVKLYREYVALDTAGKTMETGKFMEKLSSGDFLPLKRIARDSSVYYQLYRLAPSVNDEVKMVLKDWAYTQFTHYKREGKPLSGFNYTDINGKAYNSETLKGKIVVLKFWFVGCQPCVEEMPELNKLVARYKNRDDVVFLSLALDSKEKLEKFLSRVKFDYPVVADQEKYLNEELNVRQYPTHIVINKKGLVVKVVSDASKLIYILDREASKNNAI</sequence>
<dbReference type="OrthoDB" id="9815205at2"/>
<dbReference type="SUPFAM" id="SSF52833">
    <property type="entry name" value="Thioredoxin-like"/>
    <property type="match status" value="1"/>
</dbReference>
<dbReference type="Gene3D" id="3.40.30.10">
    <property type="entry name" value="Glutaredoxin"/>
    <property type="match status" value="1"/>
</dbReference>
<dbReference type="Pfam" id="PF00578">
    <property type="entry name" value="AhpC-TSA"/>
    <property type="match status" value="1"/>
</dbReference>
<dbReference type="GO" id="GO:0016209">
    <property type="term" value="F:antioxidant activity"/>
    <property type="evidence" value="ECO:0007669"/>
    <property type="project" value="InterPro"/>
</dbReference>
<feature type="domain" description="Thioredoxin" evidence="1">
    <location>
        <begin position="132"/>
        <end position="272"/>
    </location>
</feature>
<dbReference type="EMBL" id="SMFL01000010">
    <property type="protein sequence ID" value="TDE12098.1"/>
    <property type="molecule type" value="Genomic_DNA"/>
</dbReference>
<dbReference type="PROSITE" id="PS51352">
    <property type="entry name" value="THIOREDOXIN_2"/>
    <property type="match status" value="1"/>
</dbReference>
<dbReference type="Proteomes" id="UP000294850">
    <property type="component" value="Unassembled WGS sequence"/>
</dbReference>
<reference evidence="2 3" key="1">
    <citation type="submission" date="2019-03" db="EMBL/GenBank/DDBJ databases">
        <title>Dyadobacter AR-3-6 sp. nov., isolated from arctic soil.</title>
        <authorList>
            <person name="Chaudhary D.K."/>
        </authorList>
    </citation>
    <scope>NUCLEOTIDE SEQUENCE [LARGE SCALE GENOMIC DNA]</scope>
    <source>
        <strain evidence="2 3">AR-3-6</strain>
    </source>
</reference>
<dbReference type="InterPro" id="IPR036249">
    <property type="entry name" value="Thioredoxin-like_sf"/>
</dbReference>